<evidence type="ECO:0000313" key="2">
    <source>
        <dbReference type="Proteomes" id="UP000007148"/>
    </source>
</evidence>
<reference evidence="1 2" key="1">
    <citation type="journal article" date="2011" name="PLoS Pathog.">
        <title>Endophytic Life Strategies Decoded by Genome and Transcriptome Analyses of the Mutualistic Root Symbiont Piriformospora indica.</title>
        <authorList>
            <person name="Zuccaro A."/>
            <person name="Lahrmann U."/>
            <person name="Guldener U."/>
            <person name="Langen G."/>
            <person name="Pfiffi S."/>
            <person name="Biedenkopf D."/>
            <person name="Wong P."/>
            <person name="Samans B."/>
            <person name="Grimm C."/>
            <person name="Basiewicz M."/>
            <person name="Murat C."/>
            <person name="Martin F."/>
            <person name="Kogel K.H."/>
        </authorList>
    </citation>
    <scope>NUCLEOTIDE SEQUENCE [LARGE SCALE GENOMIC DNA]</scope>
    <source>
        <strain evidence="1 2">DSM 11827</strain>
    </source>
</reference>
<accession>G4TQB8</accession>
<name>G4TQB8_SERID</name>
<dbReference type="AlphaFoldDB" id="G4TQB8"/>
<dbReference type="EMBL" id="CAFZ01000231">
    <property type="protein sequence ID" value="CCA73511.1"/>
    <property type="molecule type" value="Genomic_DNA"/>
</dbReference>
<gene>
    <name evidence="1" type="ORF">PIIN_07464</name>
</gene>
<sequence length="104" mass="11957">MEAPGFNFANYFEGSESQHSVDNFVYDIEASHYVILLQHLRYLNAAVYQRSKGQTFTGYFPCSPIQRCISEIHLTFVVEPFPIVIKLDIADEPVQVEPRSETQK</sequence>
<dbReference type="Proteomes" id="UP000007148">
    <property type="component" value="Unassembled WGS sequence"/>
</dbReference>
<dbReference type="HOGENOM" id="CLU_2251096_0_0_1"/>
<evidence type="ECO:0000313" key="1">
    <source>
        <dbReference type="EMBL" id="CCA73511.1"/>
    </source>
</evidence>
<proteinExistence type="predicted"/>
<organism evidence="1 2">
    <name type="scientific">Serendipita indica (strain DSM 11827)</name>
    <name type="common">Root endophyte fungus</name>
    <name type="synonym">Piriformospora indica</name>
    <dbReference type="NCBI Taxonomy" id="1109443"/>
    <lineage>
        <taxon>Eukaryota</taxon>
        <taxon>Fungi</taxon>
        <taxon>Dikarya</taxon>
        <taxon>Basidiomycota</taxon>
        <taxon>Agaricomycotina</taxon>
        <taxon>Agaricomycetes</taxon>
        <taxon>Sebacinales</taxon>
        <taxon>Serendipitaceae</taxon>
        <taxon>Serendipita</taxon>
    </lineage>
</organism>
<protein>
    <submittedName>
        <fullName evidence="1">Uncharacterized protein</fullName>
    </submittedName>
</protein>
<comment type="caution">
    <text evidence="1">The sequence shown here is derived from an EMBL/GenBank/DDBJ whole genome shotgun (WGS) entry which is preliminary data.</text>
</comment>
<keyword evidence="2" id="KW-1185">Reference proteome</keyword>
<dbReference type="InParanoid" id="G4TQB8"/>